<dbReference type="SUPFAM" id="SSF46785">
    <property type="entry name" value="Winged helix' DNA-binding domain"/>
    <property type="match status" value="1"/>
</dbReference>
<evidence type="ECO:0000313" key="6">
    <source>
        <dbReference type="Proteomes" id="UP001500620"/>
    </source>
</evidence>
<dbReference type="PRINTS" id="PR00035">
    <property type="entry name" value="HTHGNTR"/>
</dbReference>
<dbReference type="CDD" id="cd07377">
    <property type="entry name" value="WHTH_GntR"/>
    <property type="match status" value="1"/>
</dbReference>
<feature type="domain" description="HTH gntR-type" evidence="4">
    <location>
        <begin position="16"/>
        <end position="84"/>
    </location>
</feature>
<dbReference type="SUPFAM" id="SSF64288">
    <property type="entry name" value="Chorismate lyase-like"/>
    <property type="match status" value="1"/>
</dbReference>
<keyword evidence="2" id="KW-0238">DNA-binding</keyword>
<evidence type="ECO:0000256" key="2">
    <source>
        <dbReference type="ARBA" id="ARBA00023125"/>
    </source>
</evidence>
<dbReference type="Gene3D" id="3.40.1410.10">
    <property type="entry name" value="Chorismate lyase-like"/>
    <property type="match status" value="1"/>
</dbReference>
<protein>
    <submittedName>
        <fullName evidence="5">GntR family transcriptional regulator</fullName>
    </submittedName>
</protein>
<keyword evidence="6" id="KW-1185">Reference proteome</keyword>
<dbReference type="SMART" id="SM00866">
    <property type="entry name" value="UTRA"/>
    <property type="match status" value="1"/>
</dbReference>
<keyword evidence="3" id="KW-0804">Transcription</keyword>
<dbReference type="EMBL" id="BAABAT010000060">
    <property type="protein sequence ID" value="GAA4263034.1"/>
    <property type="molecule type" value="Genomic_DNA"/>
</dbReference>
<evidence type="ECO:0000256" key="3">
    <source>
        <dbReference type="ARBA" id="ARBA00023163"/>
    </source>
</evidence>
<evidence type="ECO:0000256" key="1">
    <source>
        <dbReference type="ARBA" id="ARBA00023015"/>
    </source>
</evidence>
<keyword evidence="1" id="KW-0805">Transcription regulation</keyword>
<dbReference type="PANTHER" id="PTHR44846">
    <property type="entry name" value="MANNOSYL-D-GLYCERATE TRANSPORT/METABOLISM SYSTEM REPRESSOR MNGR-RELATED"/>
    <property type="match status" value="1"/>
</dbReference>
<dbReference type="PROSITE" id="PS50949">
    <property type="entry name" value="HTH_GNTR"/>
    <property type="match status" value="1"/>
</dbReference>
<evidence type="ECO:0000313" key="5">
    <source>
        <dbReference type="EMBL" id="GAA4263034.1"/>
    </source>
</evidence>
<reference evidence="6" key="1">
    <citation type="journal article" date="2019" name="Int. J. Syst. Evol. Microbiol.">
        <title>The Global Catalogue of Microorganisms (GCM) 10K type strain sequencing project: providing services to taxonomists for standard genome sequencing and annotation.</title>
        <authorList>
            <consortium name="The Broad Institute Genomics Platform"/>
            <consortium name="The Broad Institute Genome Sequencing Center for Infectious Disease"/>
            <person name="Wu L."/>
            <person name="Ma J."/>
        </authorList>
    </citation>
    <scope>NUCLEOTIDE SEQUENCE [LARGE SCALE GENOMIC DNA]</scope>
    <source>
        <strain evidence="6">JCM 17441</strain>
    </source>
</reference>
<organism evidence="5 6">
    <name type="scientific">Dactylosporangium darangshiense</name>
    <dbReference type="NCBI Taxonomy" id="579108"/>
    <lineage>
        <taxon>Bacteria</taxon>
        <taxon>Bacillati</taxon>
        <taxon>Actinomycetota</taxon>
        <taxon>Actinomycetes</taxon>
        <taxon>Micromonosporales</taxon>
        <taxon>Micromonosporaceae</taxon>
        <taxon>Dactylosporangium</taxon>
    </lineage>
</organism>
<evidence type="ECO:0000259" key="4">
    <source>
        <dbReference type="PROSITE" id="PS50949"/>
    </source>
</evidence>
<dbReference type="Pfam" id="PF00392">
    <property type="entry name" value="GntR"/>
    <property type="match status" value="1"/>
</dbReference>
<dbReference type="Pfam" id="PF07702">
    <property type="entry name" value="UTRA"/>
    <property type="match status" value="1"/>
</dbReference>
<dbReference type="InterPro" id="IPR000524">
    <property type="entry name" value="Tscrpt_reg_HTH_GntR"/>
</dbReference>
<accession>A0ABP8DTF0</accession>
<comment type="caution">
    <text evidence="5">The sequence shown here is derived from an EMBL/GenBank/DDBJ whole genome shotgun (WGS) entry which is preliminary data.</text>
</comment>
<sequence>MTDAPTPTSIRADHPEPLWIQAVNLIKDQIGTGALKPGSRLPPERELCERLGISRVTLRKALTTLVDEGALSASHGRGWYVAPGASAREWPNSLESFTETARRMGLAASSTVLRHEVVPADLDQAEQLSIAPGTPLFVLERVRLLNDVPTALDLTQIPADLVPGFADVDFRTGSLYDHVTAAGLDPAKADATIEAQEADAYLAEQLQLDVGKPVLALRQLVFSANDRPLFSSVVRYRGDRYRLRTFFLRAGTQARPSWGLR</sequence>
<dbReference type="InterPro" id="IPR028978">
    <property type="entry name" value="Chorismate_lyase_/UTRA_dom_sf"/>
</dbReference>
<dbReference type="RefSeq" id="WP_345141552.1">
    <property type="nucleotide sequence ID" value="NZ_BAABAT010000060.1"/>
</dbReference>
<gene>
    <name evidence="5" type="ORF">GCM10022255_103920</name>
</gene>
<dbReference type="InterPro" id="IPR050679">
    <property type="entry name" value="Bact_HTH_transcr_reg"/>
</dbReference>
<dbReference type="InterPro" id="IPR036388">
    <property type="entry name" value="WH-like_DNA-bd_sf"/>
</dbReference>
<proteinExistence type="predicted"/>
<dbReference type="InterPro" id="IPR011663">
    <property type="entry name" value="UTRA"/>
</dbReference>
<dbReference type="Proteomes" id="UP001500620">
    <property type="component" value="Unassembled WGS sequence"/>
</dbReference>
<dbReference type="SMART" id="SM00345">
    <property type="entry name" value="HTH_GNTR"/>
    <property type="match status" value="1"/>
</dbReference>
<name>A0ABP8DTF0_9ACTN</name>
<dbReference type="InterPro" id="IPR036390">
    <property type="entry name" value="WH_DNA-bd_sf"/>
</dbReference>
<dbReference type="Gene3D" id="1.10.10.10">
    <property type="entry name" value="Winged helix-like DNA-binding domain superfamily/Winged helix DNA-binding domain"/>
    <property type="match status" value="1"/>
</dbReference>